<sequence length="444" mass="49365">MLTMNNFDYRRALKITFLAVFVLLSVGGYSALAKDTKDKSECFDYYHFQSVDIDLHASGAHYKPGDQVKFVGFLTNENNYPLVGGSLILRVSRQNAVSNIGNDIVDEWVAKTDINLAPLEKQAVEAIYTLPSGTTAGTYILASYFVTQEKFNISGLSFTDDIYGGYAVFDVEGSKEAFFRFDRAGVKVNGKSFNIFGFTDKVFPEDTEKLSIGVPLKNDGAKAISAKISYKLYYWDSADADNLIESREENIEIKSKSSKELLWDLNVKDYPVYFLKIKAVGDGQNSEVHIRLIKKGFRPRLNFVGLTKFPLDGGGAKAFLCYHNVTDGKGAAKIELTLKNGKGEVIATKSKIATTTANIKLLSDRIGKKLNKLTLSAQILNMDGEVLDKVDIKYDCSAFSRSLCSLWLNKGAYVYLWSGIALLAAAALFYIYQRFIIKKKDVIV</sequence>
<gene>
    <name evidence="2" type="ORF">A2834_01970</name>
</gene>
<proteinExistence type="predicted"/>
<feature type="transmembrane region" description="Helical" evidence="1">
    <location>
        <begin position="412"/>
        <end position="432"/>
    </location>
</feature>
<reference evidence="2 3" key="1">
    <citation type="journal article" date="2016" name="Nat. Commun.">
        <title>Thousands of microbial genomes shed light on interconnected biogeochemical processes in an aquifer system.</title>
        <authorList>
            <person name="Anantharaman K."/>
            <person name="Brown C.T."/>
            <person name="Hug L.A."/>
            <person name="Sharon I."/>
            <person name="Castelle C.J."/>
            <person name="Probst A.J."/>
            <person name="Thomas B.C."/>
            <person name="Singh A."/>
            <person name="Wilkins M.J."/>
            <person name="Karaoz U."/>
            <person name="Brodie E.L."/>
            <person name="Williams K.H."/>
            <person name="Hubbard S.S."/>
            <person name="Banfield J.F."/>
        </authorList>
    </citation>
    <scope>NUCLEOTIDE SEQUENCE [LARGE SCALE GENOMIC DNA]</scope>
</reference>
<dbReference type="Proteomes" id="UP000179251">
    <property type="component" value="Unassembled WGS sequence"/>
</dbReference>
<evidence type="ECO:0000313" key="3">
    <source>
        <dbReference type="Proteomes" id="UP000179251"/>
    </source>
</evidence>
<comment type="caution">
    <text evidence="2">The sequence shown here is derived from an EMBL/GenBank/DDBJ whole genome shotgun (WGS) entry which is preliminary data.</text>
</comment>
<organism evidence="2 3">
    <name type="scientific">Candidatus Giovannonibacteria bacterium RIFCSPHIGHO2_01_FULL_45_23</name>
    <dbReference type="NCBI Taxonomy" id="1798325"/>
    <lineage>
        <taxon>Bacteria</taxon>
        <taxon>Candidatus Giovannoniibacteriota</taxon>
    </lineage>
</organism>
<dbReference type="STRING" id="1798325.A2834_01970"/>
<dbReference type="EMBL" id="MFHD01000023">
    <property type="protein sequence ID" value="OGF62073.1"/>
    <property type="molecule type" value="Genomic_DNA"/>
</dbReference>
<evidence type="ECO:0000313" key="2">
    <source>
        <dbReference type="EMBL" id="OGF62073.1"/>
    </source>
</evidence>
<accession>A0A1F5VF42</accession>
<keyword evidence="1" id="KW-1133">Transmembrane helix</keyword>
<name>A0A1F5VF42_9BACT</name>
<protein>
    <submittedName>
        <fullName evidence="2">Uncharacterized protein</fullName>
    </submittedName>
</protein>
<keyword evidence="1" id="KW-0472">Membrane</keyword>
<dbReference type="AlphaFoldDB" id="A0A1F5VF42"/>
<evidence type="ECO:0000256" key="1">
    <source>
        <dbReference type="SAM" id="Phobius"/>
    </source>
</evidence>
<keyword evidence="1" id="KW-0812">Transmembrane</keyword>